<dbReference type="AlphaFoldDB" id="A0AAW9Q789"/>
<comment type="caution">
    <text evidence="6">The sequence shown here is derived from an EMBL/GenBank/DDBJ whole genome shotgun (WGS) entry which is preliminary data.</text>
</comment>
<dbReference type="SUPFAM" id="SSF53335">
    <property type="entry name" value="S-adenosyl-L-methionine-dependent methyltransferases"/>
    <property type="match status" value="1"/>
</dbReference>
<dbReference type="GO" id="GO:0009007">
    <property type="term" value="F:site-specific DNA-methyltransferase (adenine-specific) activity"/>
    <property type="evidence" value="ECO:0007669"/>
    <property type="project" value="UniProtKB-EC"/>
</dbReference>
<dbReference type="InterPro" id="IPR029063">
    <property type="entry name" value="SAM-dependent_MTases_sf"/>
</dbReference>
<dbReference type="InterPro" id="IPR050953">
    <property type="entry name" value="N4_N6_ade-DNA_methylase"/>
</dbReference>
<dbReference type="GO" id="GO:0008170">
    <property type="term" value="F:N-methyltransferase activity"/>
    <property type="evidence" value="ECO:0007669"/>
    <property type="project" value="InterPro"/>
</dbReference>
<evidence type="ECO:0000313" key="6">
    <source>
        <dbReference type="EMBL" id="MEE3719819.1"/>
    </source>
</evidence>
<accession>A0AAW9Q789</accession>
<comment type="catalytic activity">
    <reaction evidence="4">
        <text>a 2'-deoxyadenosine in DNA + S-adenosyl-L-methionine = an N(6)-methyl-2'-deoxyadenosine in DNA + S-adenosyl-L-homocysteine + H(+)</text>
        <dbReference type="Rhea" id="RHEA:15197"/>
        <dbReference type="Rhea" id="RHEA-COMP:12418"/>
        <dbReference type="Rhea" id="RHEA-COMP:12419"/>
        <dbReference type="ChEBI" id="CHEBI:15378"/>
        <dbReference type="ChEBI" id="CHEBI:57856"/>
        <dbReference type="ChEBI" id="CHEBI:59789"/>
        <dbReference type="ChEBI" id="CHEBI:90615"/>
        <dbReference type="ChEBI" id="CHEBI:90616"/>
        <dbReference type="EC" id="2.1.1.72"/>
    </reaction>
</comment>
<dbReference type="GO" id="GO:0032259">
    <property type="term" value="P:methylation"/>
    <property type="evidence" value="ECO:0007669"/>
    <property type="project" value="UniProtKB-KW"/>
</dbReference>
<organism evidence="6 7">
    <name type="scientific">Tumidithrix elongata BACA0141</name>
    <dbReference type="NCBI Taxonomy" id="2716417"/>
    <lineage>
        <taxon>Bacteria</taxon>
        <taxon>Bacillati</taxon>
        <taxon>Cyanobacteriota</taxon>
        <taxon>Cyanophyceae</taxon>
        <taxon>Pseudanabaenales</taxon>
        <taxon>Pseudanabaenaceae</taxon>
        <taxon>Tumidithrix</taxon>
        <taxon>Tumidithrix elongata</taxon>
    </lineage>
</organism>
<protein>
    <recommendedName>
        <fullName evidence="1">site-specific DNA-methyltransferase (adenine-specific)</fullName>
        <ecNumber evidence="1">2.1.1.72</ecNumber>
    </recommendedName>
</protein>
<dbReference type="Gene3D" id="3.40.50.150">
    <property type="entry name" value="Vaccinia Virus protein VP39"/>
    <property type="match status" value="1"/>
</dbReference>
<dbReference type="PANTHER" id="PTHR33841">
    <property type="entry name" value="DNA METHYLTRANSFERASE YEEA-RELATED"/>
    <property type="match status" value="1"/>
</dbReference>
<dbReference type="PANTHER" id="PTHR33841:SF1">
    <property type="entry name" value="DNA METHYLTRANSFERASE A"/>
    <property type="match status" value="1"/>
</dbReference>
<evidence type="ECO:0000256" key="4">
    <source>
        <dbReference type="ARBA" id="ARBA00047942"/>
    </source>
</evidence>
<evidence type="ECO:0000256" key="3">
    <source>
        <dbReference type="ARBA" id="ARBA00022679"/>
    </source>
</evidence>
<evidence type="ECO:0000256" key="1">
    <source>
        <dbReference type="ARBA" id="ARBA00011900"/>
    </source>
</evidence>
<dbReference type="PRINTS" id="PR00507">
    <property type="entry name" value="N12N6MTFRASE"/>
</dbReference>
<proteinExistence type="predicted"/>
<keyword evidence="3" id="KW-0808">Transferase</keyword>
<evidence type="ECO:0000256" key="2">
    <source>
        <dbReference type="ARBA" id="ARBA00022603"/>
    </source>
</evidence>
<reference evidence="6" key="1">
    <citation type="submission" date="2024-01" db="EMBL/GenBank/DDBJ databases">
        <title>Bank of Algae and Cyanobacteria of the Azores (BACA) strain genomes.</title>
        <authorList>
            <person name="Luz R."/>
            <person name="Cordeiro R."/>
            <person name="Fonseca A."/>
            <person name="Goncalves V."/>
        </authorList>
    </citation>
    <scope>NUCLEOTIDE SEQUENCE</scope>
    <source>
        <strain evidence="6">BACA0141</strain>
    </source>
</reference>
<dbReference type="InterPro" id="IPR003356">
    <property type="entry name" value="DNA_methylase_A-5"/>
</dbReference>
<feature type="domain" description="DNA methylase adenine-specific" evidence="5">
    <location>
        <begin position="328"/>
        <end position="546"/>
    </location>
</feature>
<dbReference type="Pfam" id="PF02384">
    <property type="entry name" value="N6_Mtase"/>
    <property type="match status" value="1"/>
</dbReference>
<sequence length="650" mass="74232">MPEGLDQIQAIATGTQADRVESLRKFLGYPLKQRDPSGSRFWYLRAGKDVSEAGETCPIAVGFYAECDSLTHGELKIFLTDKAEQQEIYGHYTNQIAEMQPVMYLLLPEGEQRGRVAFVLPIEGGIRQRQVRTFAWNEKDLEVRLSRLQQEQLPIAERGLALIPLVEWVFYEAAQTAKELAQLLAEVTRRIEQALPLAYQAEGVDGYLHNLLLSFQRELLPSLKLSAESEKDYSFADIYAQTIAYGLFTARVFSHVRDPKADFNRKDAWEQLPETNPFLRRLFRDVSERSPEELGEELIECIAEVFGILRAAKMDAILSDFRQKMNREDIVIRFYEDFLAAYKPQMRERRGVYYTPEPVVSYMVRSVDILLKEKFNKPLGLADPEVMILDPACGTGTFLLWIFKLIEERFKNDAEAQSLIKQKLGDISWSDYVKEHLLPRVFGFELLMAPYAICHLKLGLFLEESGYQFGSSQRLGVYLTNTLDDAAKKSAMLFQEFVADEANEAAGIKLDIPVMVVIGNPPYSGHSENKSEWVGGLVKDYYFVDGLPLGEKNPKWLQDDYVKFIRFSQWRIDKTGTGILSFVTNHGYLDNPTFRGMRQSLAKSFNWIRILDLHGNSKKKETAIDGSKDENVFDIQQGVAVCMMVKEINA</sequence>
<dbReference type="Proteomes" id="UP001333818">
    <property type="component" value="Unassembled WGS sequence"/>
</dbReference>
<keyword evidence="7" id="KW-1185">Reference proteome</keyword>
<dbReference type="GO" id="GO:0003677">
    <property type="term" value="F:DNA binding"/>
    <property type="evidence" value="ECO:0007669"/>
    <property type="project" value="InterPro"/>
</dbReference>
<evidence type="ECO:0000313" key="7">
    <source>
        <dbReference type="Proteomes" id="UP001333818"/>
    </source>
</evidence>
<keyword evidence="2 6" id="KW-0489">Methyltransferase</keyword>
<dbReference type="RefSeq" id="WP_330486256.1">
    <property type="nucleotide sequence ID" value="NZ_JAZBJZ010000175.1"/>
</dbReference>
<evidence type="ECO:0000259" key="5">
    <source>
        <dbReference type="Pfam" id="PF02384"/>
    </source>
</evidence>
<dbReference type="EMBL" id="JAZBJZ010000175">
    <property type="protein sequence ID" value="MEE3719819.1"/>
    <property type="molecule type" value="Genomic_DNA"/>
</dbReference>
<name>A0AAW9Q789_9CYAN</name>
<dbReference type="EC" id="2.1.1.72" evidence="1"/>
<gene>
    <name evidence="6" type="ORF">V2H45_24055</name>
</gene>